<dbReference type="InterPro" id="IPR029058">
    <property type="entry name" value="AB_hydrolase_fold"/>
</dbReference>
<evidence type="ECO:0000313" key="1">
    <source>
        <dbReference type="EMBL" id="KAF7275378.1"/>
    </source>
</evidence>
<dbReference type="AlphaFoldDB" id="A0A834IC91"/>
<dbReference type="OrthoDB" id="329835at2759"/>
<comment type="caution">
    <text evidence="1">The sequence shown here is derived from an EMBL/GenBank/DDBJ whole genome shotgun (WGS) entry which is preliminary data.</text>
</comment>
<protein>
    <submittedName>
        <fullName evidence="1">Uncharacterized protein</fullName>
    </submittedName>
</protein>
<dbReference type="EMBL" id="JAACXV010010624">
    <property type="protein sequence ID" value="KAF7275378.1"/>
    <property type="molecule type" value="Genomic_DNA"/>
</dbReference>
<organism evidence="1 2">
    <name type="scientific">Rhynchophorus ferrugineus</name>
    <name type="common">Red palm weevil</name>
    <name type="synonym">Curculio ferrugineus</name>
    <dbReference type="NCBI Taxonomy" id="354439"/>
    <lineage>
        <taxon>Eukaryota</taxon>
        <taxon>Metazoa</taxon>
        <taxon>Ecdysozoa</taxon>
        <taxon>Arthropoda</taxon>
        <taxon>Hexapoda</taxon>
        <taxon>Insecta</taxon>
        <taxon>Pterygota</taxon>
        <taxon>Neoptera</taxon>
        <taxon>Endopterygota</taxon>
        <taxon>Coleoptera</taxon>
        <taxon>Polyphaga</taxon>
        <taxon>Cucujiformia</taxon>
        <taxon>Curculionidae</taxon>
        <taxon>Dryophthorinae</taxon>
        <taxon>Rhynchophorus</taxon>
    </lineage>
</organism>
<gene>
    <name evidence="1" type="ORF">GWI33_011811</name>
</gene>
<proteinExistence type="predicted"/>
<sequence>MPLLKNCDETVKLKNGKTLDERLDIAEKCVTNKLEISNTKSMTKGIYKRLKAMLAWQPDFKLKSKLMLFKPEFKAIAINDDDYGLGEYTEQPVTVKTFNGNHVSMLEDSELAQEINDALWN</sequence>
<dbReference type="Gene3D" id="3.40.50.1820">
    <property type="entry name" value="alpha/beta hydrolase"/>
    <property type="match status" value="1"/>
</dbReference>
<evidence type="ECO:0000313" key="2">
    <source>
        <dbReference type="Proteomes" id="UP000625711"/>
    </source>
</evidence>
<dbReference type="Proteomes" id="UP000625711">
    <property type="component" value="Unassembled WGS sequence"/>
</dbReference>
<keyword evidence="2" id="KW-1185">Reference proteome</keyword>
<name>A0A834IC91_RHYFE</name>
<reference evidence="1" key="1">
    <citation type="submission" date="2020-08" db="EMBL/GenBank/DDBJ databases">
        <title>Genome sequencing and assembly of the red palm weevil Rhynchophorus ferrugineus.</title>
        <authorList>
            <person name="Dias G.B."/>
            <person name="Bergman C.M."/>
            <person name="Manee M."/>
        </authorList>
    </citation>
    <scope>NUCLEOTIDE SEQUENCE</scope>
    <source>
        <strain evidence="1">AA-2017</strain>
        <tissue evidence="1">Whole larva</tissue>
    </source>
</reference>
<dbReference type="SUPFAM" id="SSF53474">
    <property type="entry name" value="alpha/beta-Hydrolases"/>
    <property type="match status" value="1"/>
</dbReference>
<accession>A0A834IC91</accession>